<dbReference type="PROSITE" id="PS50217">
    <property type="entry name" value="BZIP"/>
    <property type="match status" value="1"/>
</dbReference>
<dbReference type="Proteomes" id="UP000887565">
    <property type="component" value="Unplaced"/>
</dbReference>
<dbReference type="Pfam" id="PF07716">
    <property type="entry name" value="bZIP_2"/>
    <property type="match status" value="1"/>
</dbReference>
<evidence type="ECO:0000259" key="2">
    <source>
        <dbReference type="PROSITE" id="PS50217"/>
    </source>
</evidence>
<dbReference type="InterPro" id="IPR046347">
    <property type="entry name" value="bZIP_sf"/>
</dbReference>
<evidence type="ECO:0000313" key="3">
    <source>
        <dbReference type="Proteomes" id="UP000887565"/>
    </source>
</evidence>
<evidence type="ECO:0000313" key="4">
    <source>
        <dbReference type="WBParaSite" id="nRc.2.0.1.t32660-RA"/>
    </source>
</evidence>
<feature type="compositionally biased region" description="Basic residues" evidence="1">
    <location>
        <begin position="137"/>
        <end position="154"/>
    </location>
</feature>
<name>A0A915K486_ROMCU</name>
<dbReference type="SUPFAM" id="SSF57959">
    <property type="entry name" value="Leucine zipper domain"/>
    <property type="match status" value="1"/>
</dbReference>
<dbReference type="PROSITE" id="PS00036">
    <property type="entry name" value="BZIP_BASIC"/>
    <property type="match status" value="1"/>
</dbReference>
<dbReference type="Gene3D" id="1.20.5.170">
    <property type="match status" value="1"/>
</dbReference>
<dbReference type="InterPro" id="IPR004827">
    <property type="entry name" value="bZIP"/>
</dbReference>
<accession>A0A915K486</accession>
<feature type="region of interest" description="Disordered" evidence="1">
    <location>
        <begin position="133"/>
        <end position="169"/>
    </location>
</feature>
<dbReference type="GO" id="GO:0003700">
    <property type="term" value="F:DNA-binding transcription factor activity"/>
    <property type="evidence" value="ECO:0007669"/>
    <property type="project" value="InterPro"/>
</dbReference>
<proteinExistence type="predicted"/>
<dbReference type="WBParaSite" id="nRc.2.0.1.t32660-RA">
    <property type="protein sequence ID" value="nRc.2.0.1.t32660-RA"/>
    <property type="gene ID" value="nRc.2.0.1.g32660"/>
</dbReference>
<protein>
    <submittedName>
        <fullName evidence="4">BZIP domain-containing protein</fullName>
    </submittedName>
</protein>
<keyword evidence="3" id="KW-1185">Reference proteome</keyword>
<reference evidence="4" key="1">
    <citation type="submission" date="2022-11" db="UniProtKB">
        <authorList>
            <consortium name="WormBaseParasite"/>
        </authorList>
    </citation>
    <scope>IDENTIFICATION</scope>
</reference>
<sequence>MQRHENDENIKSVVYPIGDVNEVIDSSPFLSFSDQFGDICQWTTTHSSEPYDRYSSDSKVLNQGQETLSFYSYESVDKKAVHHSHNQRSSQSWDETFLHNLAQWVDDVEVKDPRRIVEEIRFECEKICPSVANTTSKNKKPRKPRKISPKKRGQNRQASSKYRQRKKHEKISLGDEIKLLEEKNARLKILIADLTSQITYFRGKL</sequence>
<evidence type="ECO:0000256" key="1">
    <source>
        <dbReference type="SAM" id="MobiDB-lite"/>
    </source>
</evidence>
<dbReference type="AlphaFoldDB" id="A0A915K486"/>
<feature type="domain" description="BZIP" evidence="2">
    <location>
        <begin position="150"/>
        <end position="205"/>
    </location>
</feature>
<organism evidence="3 4">
    <name type="scientific">Romanomermis culicivorax</name>
    <name type="common">Nematode worm</name>
    <dbReference type="NCBI Taxonomy" id="13658"/>
    <lineage>
        <taxon>Eukaryota</taxon>
        <taxon>Metazoa</taxon>
        <taxon>Ecdysozoa</taxon>
        <taxon>Nematoda</taxon>
        <taxon>Enoplea</taxon>
        <taxon>Dorylaimia</taxon>
        <taxon>Mermithida</taxon>
        <taxon>Mermithoidea</taxon>
        <taxon>Mermithidae</taxon>
        <taxon>Romanomermis</taxon>
    </lineage>
</organism>
<dbReference type="SMART" id="SM00338">
    <property type="entry name" value="BRLZ"/>
    <property type="match status" value="1"/>
</dbReference>